<dbReference type="AlphaFoldDB" id="A0A5D0N1M6"/>
<dbReference type="STRING" id="1220554.GCA_001552135_07307"/>
<reference evidence="2 3" key="1">
    <citation type="submission" date="2019-08" db="EMBL/GenBank/DDBJ databases">
        <title>Actinomadura sp. nov. CYP1-5 isolated from mountain soil.</title>
        <authorList>
            <person name="Songsumanus A."/>
            <person name="Kuncharoen N."/>
            <person name="Kudo T."/>
            <person name="Yuki M."/>
            <person name="Igarashi Y."/>
            <person name="Tanasupawat S."/>
        </authorList>
    </citation>
    <scope>NUCLEOTIDE SEQUENCE [LARGE SCALE GENOMIC DNA]</scope>
    <source>
        <strain evidence="2 3">JCM 14158</strain>
    </source>
</reference>
<dbReference type="EMBL" id="VSFG01000016">
    <property type="protein sequence ID" value="TYB38370.1"/>
    <property type="molecule type" value="Genomic_DNA"/>
</dbReference>
<feature type="region of interest" description="Disordered" evidence="1">
    <location>
        <begin position="1"/>
        <end position="66"/>
    </location>
</feature>
<feature type="compositionally biased region" description="Polar residues" evidence="1">
    <location>
        <begin position="26"/>
        <end position="48"/>
    </location>
</feature>
<accession>A0A5D0N1M6</accession>
<dbReference type="RefSeq" id="WP_148344830.1">
    <property type="nucleotide sequence ID" value="NZ_VSFG01000016.1"/>
</dbReference>
<evidence type="ECO:0000313" key="3">
    <source>
        <dbReference type="Proteomes" id="UP000323380"/>
    </source>
</evidence>
<dbReference type="Proteomes" id="UP000323380">
    <property type="component" value="Unassembled WGS sequence"/>
</dbReference>
<protein>
    <submittedName>
        <fullName evidence="2">Uncharacterized protein</fullName>
    </submittedName>
</protein>
<dbReference type="Gene3D" id="3.40.50.11550">
    <property type="match status" value="1"/>
</dbReference>
<sequence length="362" mass="40489">MDQEELHQNPQGPSLRIRGPRRSLASDRTPNALTREQWESLPQDTRNASYKERVESDEDPNTIQDTDWPLYFQLGGMRELTPTIPDMAGRNQVLEALGRNDPVTRGYWNRQDARDRQLGRDARATLNAYTGTPESRQQRHQTVEQALADDNSQDAMDDLRTLLARYEGVAIGGSHSGAAIWEFLCTHMREIRQAGVSTLYLESIRDDAYQAHVDAYLASGTMSPELRAFVGRYDSGHNLGSTGMRAMLEAAQRHGMRVKGLDGRPARRPTMQAHILYHRAVAMNTYASQVVTNDRRRPSAAGAYLMELGTAHTGMHPGPGQNMTVYGTPFQADEEFPGVDDLLDIPAVSIQEDGRLRRLSNS</sequence>
<keyword evidence="3" id="KW-1185">Reference proteome</keyword>
<evidence type="ECO:0000313" key="2">
    <source>
        <dbReference type="EMBL" id="TYB38370.1"/>
    </source>
</evidence>
<name>A0A5D0N1M6_9ACTN</name>
<proteinExistence type="predicted"/>
<evidence type="ECO:0000256" key="1">
    <source>
        <dbReference type="SAM" id="MobiDB-lite"/>
    </source>
</evidence>
<dbReference type="SUPFAM" id="SSF159501">
    <property type="entry name" value="EreA/ChaN-like"/>
    <property type="match status" value="1"/>
</dbReference>
<organism evidence="2 3">
    <name type="scientific">Actinomadura chibensis</name>
    <dbReference type="NCBI Taxonomy" id="392828"/>
    <lineage>
        <taxon>Bacteria</taxon>
        <taxon>Bacillati</taxon>
        <taxon>Actinomycetota</taxon>
        <taxon>Actinomycetes</taxon>
        <taxon>Streptosporangiales</taxon>
        <taxon>Thermomonosporaceae</taxon>
        <taxon>Actinomadura</taxon>
    </lineage>
</organism>
<comment type="caution">
    <text evidence="2">The sequence shown here is derived from an EMBL/GenBank/DDBJ whole genome shotgun (WGS) entry which is preliminary data.</text>
</comment>
<gene>
    <name evidence="2" type="ORF">FXF69_41245</name>
</gene>